<gene>
    <name evidence="8" type="ORF">E6H04_11720</name>
</gene>
<dbReference type="SUPFAM" id="SSF50129">
    <property type="entry name" value="GroES-like"/>
    <property type="match status" value="1"/>
</dbReference>
<dbReference type="PROSITE" id="PS00059">
    <property type="entry name" value="ADH_ZINC"/>
    <property type="match status" value="1"/>
</dbReference>
<evidence type="ECO:0000259" key="7">
    <source>
        <dbReference type="SMART" id="SM00829"/>
    </source>
</evidence>
<dbReference type="GO" id="GO:0008270">
    <property type="term" value="F:zinc ion binding"/>
    <property type="evidence" value="ECO:0007669"/>
    <property type="project" value="InterPro"/>
</dbReference>
<dbReference type="SUPFAM" id="SSF51735">
    <property type="entry name" value="NAD(P)-binding Rossmann-fold domains"/>
    <property type="match status" value="1"/>
</dbReference>
<keyword evidence="3 6" id="KW-0479">Metal-binding</keyword>
<evidence type="ECO:0000313" key="8">
    <source>
        <dbReference type="EMBL" id="TMI78848.1"/>
    </source>
</evidence>
<proteinExistence type="inferred from homology"/>
<evidence type="ECO:0000256" key="4">
    <source>
        <dbReference type="ARBA" id="ARBA00022833"/>
    </source>
</evidence>
<dbReference type="InterPro" id="IPR011032">
    <property type="entry name" value="GroES-like_sf"/>
</dbReference>
<evidence type="ECO:0000256" key="5">
    <source>
        <dbReference type="ARBA" id="ARBA00023002"/>
    </source>
</evidence>
<evidence type="ECO:0000256" key="3">
    <source>
        <dbReference type="ARBA" id="ARBA00022723"/>
    </source>
</evidence>
<feature type="non-terminal residue" evidence="8">
    <location>
        <position position="1"/>
    </location>
</feature>
<comment type="caution">
    <text evidence="8">The sequence shown here is derived from an EMBL/GenBank/DDBJ whole genome shotgun (WGS) entry which is preliminary data.</text>
</comment>
<feature type="domain" description="Enoyl reductase (ER)" evidence="7">
    <location>
        <begin position="1"/>
        <end position="336"/>
    </location>
</feature>
<dbReference type="SMART" id="SM00829">
    <property type="entry name" value="PKS_ER"/>
    <property type="match status" value="1"/>
</dbReference>
<dbReference type="Pfam" id="PF00107">
    <property type="entry name" value="ADH_zinc_N"/>
    <property type="match status" value="1"/>
</dbReference>
<dbReference type="InterPro" id="IPR036291">
    <property type="entry name" value="NAD(P)-bd_dom_sf"/>
</dbReference>
<evidence type="ECO:0000256" key="6">
    <source>
        <dbReference type="RuleBase" id="RU361277"/>
    </source>
</evidence>
<dbReference type="PANTHER" id="PTHR43350:SF2">
    <property type="entry name" value="GROES-LIKE ZINC-BINDING ALCOHOL DEHYDROGENASE FAMILY PROTEIN"/>
    <property type="match status" value="1"/>
</dbReference>
<dbReference type="AlphaFoldDB" id="A0A537J5L4"/>
<dbReference type="PANTHER" id="PTHR43350">
    <property type="entry name" value="NAD-DEPENDENT ALCOHOL DEHYDROGENASE"/>
    <property type="match status" value="1"/>
</dbReference>
<dbReference type="EMBL" id="VBAO01000338">
    <property type="protein sequence ID" value="TMI78848.1"/>
    <property type="molecule type" value="Genomic_DNA"/>
</dbReference>
<evidence type="ECO:0000313" key="9">
    <source>
        <dbReference type="Proteomes" id="UP000320048"/>
    </source>
</evidence>
<dbReference type="Proteomes" id="UP000320048">
    <property type="component" value="Unassembled WGS sequence"/>
</dbReference>
<dbReference type="FunFam" id="3.40.50.720:FF:000003">
    <property type="entry name" value="S-(hydroxymethyl)glutathione dehydrogenase"/>
    <property type="match status" value="1"/>
</dbReference>
<dbReference type="Gene3D" id="3.90.180.10">
    <property type="entry name" value="Medium-chain alcohol dehydrogenases, catalytic domain"/>
    <property type="match status" value="1"/>
</dbReference>
<dbReference type="InterPro" id="IPR020843">
    <property type="entry name" value="ER"/>
</dbReference>
<evidence type="ECO:0000256" key="1">
    <source>
        <dbReference type="ARBA" id="ARBA00001947"/>
    </source>
</evidence>
<dbReference type="InterPro" id="IPR013149">
    <property type="entry name" value="ADH-like_C"/>
</dbReference>
<organism evidence="8 9">
    <name type="scientific">Candidatus Segetimicrobium genomatis</name>
    <dbReference type="NCBI Taxonomy" id="2569760"/>
    <lineage>
        <taxon>Bacteria</taxon>
        <taxon>Bacillati</taxon>
        <taxon>Candidatus Sysuimicrobiota</taxon>
        <taxon>Candidatus Sysuimicrobiia</taxon>
        <taxon>Candidatus Sysuimicrobiales</taxon>
        <taxon>Candidatus Segetimicrobiaceae</taxon>
        <taxon>Candidatus Segetimicrobium</taxon>
    </lineage>
</organism>
<protein>
    <submittedName>
        <fullName evidence="8">Zinc-binding dehydrogenase</fullName>
    </submittedName>
</protein>
<comment type="similarity">
    <text evidence="2 6">Belongs to the zinc-containing alcohol dehydrogenase family.</text>
</comment>
<dbReference type="Gene3D" id="3.40.50.720">
    <property type="entry name" value="NAD(P)-binding Rossmann-like Domain"/>
    <property type="match status" value="1"/>
</dbReference>
<dbReference type="InterPro" id="IPR002328">
    <property type="entry name" value="ADH_Zn_CS"/>
</dbReference>
<dbReference type="Pfam" id="PF08240">
    <property type="entry name" value="ADH_N"/>
    <property type="match status" value="1"/>
</dbReference>
<accession>A0A537J5L4</accession>
<comment type="cofactor">
    <cofactor evidence="1 6">
        <name>Zn(2+)</name>
        <dbReference type="ChEBI" id="CHEBI:29105"/>
    </cofactor>
</comment>
<name>A0A537J5L4_9BACT</name>
<dbReference type="GO" id="GO:0016491">
    <property type="term" value="F:oxidoreductase activity"/>
    <property type="evidence" value="ECO:0007669"/>
    <property type="project" value="UniProtKB-KW"/>
</dbReference>
<dbReference type="InterPro" id="IPR013154">
    <property type="entry name" value="ADH-like_N"/>
</dbReference>
<keyword evidence="4 6" id="KW-0862">Zinc</keyword>
<reference evidence="8 9" key="1">
    <citation type="journal article" date="2019" name="Nat. Microbiol.">
        <title>Mediterranean grassland soil C-N compound turnover is dependent on rainfall and depth, and is mediated by genomically divergent microorganisms.</title>
        <authorList>
            <person name="Diamond S."/>
            <person name="Andeer P.F."/>
            <person name="Li Z."/>
            <person name="Crits-Christoph A."/>
            <person name="Burstein D."/>
            <person name="Anantharaman K."/>
            <person name="Lane K.R."/>
            <person name="Thomas B.C."/>
            <person name="Pan C."/>
            <person name="Northen T.R."/>
            <person name="Banfield J.F."/>
        </authorList>
    </citation>
    <scope>NUCLEOTIDE SEQUENCE [LARGE SCALE GENOMIC DNA]</scope>
    <source>
        <strain evidence="8">NP_7</strain>
    </source>
</reference>
<sequence length="340" mass="35437">VLIQVAACGVCHTDLHVIKGEVTFPTPAVLGHEISGTVVALGPGARGVLGGSRVVSSFIMPCGSCVYCAQGRDDLCETFFALNRLKGFLYDGTSRLRRADGTTLAMYSMGGLAEFAVVPDTDVFALPEAIPQDAACILGCAVMTAYGAVYHQAGLRAGETVAVVATGGVGSNIIQLARAFGASEIIAVDVRQEKLDAALRLGATHAIDASRTDVIGAVRDHTRGQGVDVAFEALGRPDTIAQAFGAVRDGGRVVVVGIAAGTATVPIEITRLVRRGIRVIGSYGGRVRTDMPAVIRMVERGMIDPERTVSRRVALDHAPAAYEALGRGEIVGRAIVVMAR</sequence>
<keyword evidence="5" id="KW-0560">Oxidoreductase</keyword>
<evidence type="ECO:0000256" key="2">
    <source>
        <dbReference type="ARBA" id="ARBA00008072"/>
    </source>
</evidence>